<reference evidence="15 16" key="1">
    <citation type="submission" date="2021-03" db="EMBL/GenBank/DDBJ databases">
        <title>Streptomyces strains.</title>
        <authorList>
            <person name="Lund M.B."/>
            <person name="Toerring T."/>
        </authorList>
    </citation>
    <scope>NUCLEOTIDE SEQUENCE [LARGE SCALE GENOMIC DNA]</scope>
    <source>
        <strain evidence="15 16">KCC S-1010</strain>
    </source>
</reference>
<dbReference type="PRINTS" id="PR00723">
    <property type="entry name" value="SUBTILISIN"/>
</dbReference>
<keyword evidence="5" id="KW-0812">Transmembrane</keyword>
<evidence type="ECO:0000256" key="2">
    <source>
        <dbReference type="ARBA" id="ARBA00011073"/>
    </source>
</evidence>
<keyword evidence="16" id="KW-1185">Reference proteome</keyword>
<dbReference type="Gene3D" id="3.40.50.200">
    <property type="entry name" value="Peptidase S8/S53 domain"/>
    <property type="match status" value="1"/>
</dbReference>
<dbReference type="GO" id="GO:0006508">
    <property type="term" value="P:proteolysis"/>
    <property type="evidence" value="ECO:0007669"/>
    <property type="project" value="UniProtKB-KW"/>
</dbReference>
<evidence type="ECO:0000256" key="5">
    <source>
        <dbReference type="ARBA" id="ARBA00022692"/>
    </source>
</evidence>
<feature type="signal peptide" evidence="12">
    <location>
        <begin position="1"/>
        <end position="41"/>
    </location>
</feature>
<gene>
    <name evidence="15" type="primary">mycP</name>
    <name evidence="15" type="ORF">J3S04_11410</name>
</gene>
<evidence type="ECO:0000256" key="9">
    <source>
        <dbReference type="ARBA" id="ARBA00023136"/>
    </source>
</evidence>
<evidence type="ECO:0000256" key="12">
    <source>
        <dbReference type="SAM" id="SignalP"/>
    </source>
</evidence>
<keyword evidence="12" id="KW-0732">Signal</keyword>
<dbReference type="PANTHER" id="PTHR43806">
    <property type="entry name" value="PEPTIDASE S8"/>
    <property type="match status" value="1"/>
</dbReference>
<dbReference type="Pfam" id="PF00082">
    <property type="entry name" value="Peptidase_S8"/>
    <property type="match status" value="1"/>
</dbReference>
<evidence type="ECO:0000256" key="8">
    <source>
        <dbReference type="ARBA" id="ARBA00022989"/>
    </source>
</evidence>
<keyword evidence="6 10" id="KW-0378">Hydrolase</keyword>
<dbReference type="Proteomes" id="UP000671836">
    <property type="component" value="Chromosome"/>
</dbReference>
<feature type="chain" id="PRO_5045580639" evidence="12">
    <location>
        <begin position="42"/>
        <end position="561"/>
    </location>
</feature>
<dbReference type="EMBL" id="CP071595">
    <property type="protein sequence ID" value="QSY51415.1"/>
    <property type="molecule type" value="Genomic_DNA"/>
</dbReference>
<evidence type="ECO:0000259" key="14">
    <source>
        <dbReference type="Pfam" id="PF07179"/>
    </source>
</evidence>
<keyword evidence="9" id="KW-0472">Membrane</keyword>
<evidence type="ECO:0000256" key="11">
    <source>
        <dbReference type="SAM" id="MobiDB-lite"/>
    </source>
</evidence>
<feature type="compositionally biased region" description="Low complexity" evidence="11">
    <location>
        <begin position="340"/>
        <end position="355"/>
    </location>
</feature>
<dbReference type="InterPro" id="IPR000209">
    <property type="entry name" value="Peptidase_S8/S53_dom"/>
</dbReference>
<evidence type="ECO:0000313" key="15">
    <source>
        <dbReference type="EMBL" id="QSY51415.1"/>
    </source>
</evidence>
<dbReference type="GO" id="GO:0008233">
    <property type="term" value="F:peptidase activity"/>
    <property type="evidence" value="ECO:0007669"/>
    <property type="project" value="UniProtKB-KW"/>
</dbReference>
<name>A0ABX7RW23_9ACTN</name>
<evidence type="ECO:0000313" key="16">
    <source>
        <dbReference type="Proteomes" id="UP000671836"/>
    </source>
</evidence>
<accession>A0ABX7RW23</accession>
<keyword evidence="7 10" id="KW-0720">Serine protease</keyword>
<sequence length="561" mass="57881">MPDITTPKGAPMQTRTRSRTGGLLAAGALLLVGAAPTPAHADSIRSQQWYLDAMHAEEMWKTSTGTGVTVAVIDSGVDATLPDLNGQVLEGRDFTGRPGGAQTDTKGHGSRMALFLAGTGKGDGVFGLAPGVKILPLRVSGKLASPGPATMASAIRFAADSEARVINISLGMSEESQEETEAVNYAVSKGKLLFASVGNSGDKANLPEYPSATPGVIGVSAVDQDIKAASWSQYGPQVDLAAPGTNMVAPCTDGTSGLCIGDGTSDATALASASAALVWSAHPDWTANQVLRVLINTAGGPKSGEKRSDSLGYGVVRPRIALQNPGDPGPRTSALPELAAAPAAKPSAGTKATAADDNGSGTGPLDPHHRDRGRRHRRRTGGRGPHAHHPSPPPQAPARPGLTRTPTPPLPKANPMPHALLSEIDAMYAQQPNPAALLGEFRRTAVLVPLDEAGGLWSVEMDGIRWVCAFTDETALARFALAHGLRADASWEYRSVLGARLLDVVVPAVAGPAGVALNVGGERPALFPPVRGIVPDEVALDALDTPTNRFAIIATKENAQP</sequence>
<protein>
    <submittedName>
        <fullName evidence="15">Type VII secretion-associated serine protease mycosin</fullName>
    </submittedName>
</protein>
<dbReference type="InterPro" id="IPR009839">
    <property type="entry name" value="SseB_N"/>
</dbReference>
<feature type="domain" description="SseB protein N-terminal" evidence="14">
    <location>
        <begin position="430"/>
        <end position="529"/>
    </location>
</feature>
<dbReference type="InterPro" id="IPR023834">
    <property type="entry name" value="T7SS_pept_S8A_mycosin"/>
</dbReference>
<feature type="region of interest" description="Disordered" evidence="11">
    <location>
        <begin position="340"/>
        <end position="417"/>
    </location>
</feature>
<evidence type="ECO:0000256" key="4">
    <source>
        <dbReference type="ARBA" id="ARBA00022670"/>
    </source>
</evidence>
<organism evidence="15 16">
    <name type="scientific">Streptomyces griseocarneus</name>
    <dbReference type="NCBI Taxonomy" id="51201"/>
    <lineage>
        <taxon>Bacteria</taxon>
        <taxon>Bacillati</taxon>
        <taxon>Actinomycetota</taxon>
        <taxon>Actinomycetes</taxon>
        <taxon>Kitasatosporales</taxon>
        <taxon>Streptomycetaceae</taxon>
        <taxon>Streptomyces</taxon>
    </lineage>
</organism>
<evidence type="ECO:0000256" key="3">
    <source>
        <dbReference type="ARBA" id="ARBA00022475"/>
    </source>
</evidence>
<comment type="subcellular location">
    <subcellularLocation>
        <location evidence="1">Cell membrane</location>
        <topology evidence="1">Single-pass membrane protein</topology>
    </subcellularLocation>
</comment>
<evidence type="ECO:0000256" key="1">
    <source>
        <dbReference type="ARBA" id="ARBA00004162"/>
    </source>
</evidence>
<evidence type="ECO:0000256" key="10">
    <source>
        <dbReference type="PROSITE-ProRule" id="PRU01240"/>
    </source>
</evidence>
<dbReference type="InterPro" id="IPR015500">
    <property type="entry name" value="Peptidase_S8_subtilisin-rel"/>
</dbReference>
<evidence type="ECO:0000259" key="13">
    <source>
        <dbReference type="Pfam" id="PF00082"/>
    </source>
</evidence>
<feature type="active site" description="Charge relay system" evidence="10">
    <location>
        <position position="74"/>
    </location>
</feature>
<evidence type="ECO:0000256" key="7">
    <source>
        <dbReference type="ARBA" id="ARBA00022825"/>
    </source>
</evidence>
<dbReference type="InterPro" id="IPR036852">
    <property type="entry name" value="Peptidase_S8/S53_dom_sf"/>
</dbReference>
<feature type="domain" description="Peptidase S8/S53" evidence="13">
    <location>
        <begin position="65"/>
        <end position="314"/>
    </location>
</feature>
<feature type="active site" description="Charge relay system" evidence="10">
    <location>
        <position position="108"/>
    </location>
</feature>
<dbReference type="InterPro" id="IPR050131">
    <property type="entry name" value="Peptidase_S8_subtilisin-like"/>
</dbReference>
<feature type="active site" description="Charge relay system" evidence="10">
    <location>
        <position position="265"/>
    </location>
</feature>
<feature type="compositionally biased region" description="Basic residues" evidence="11">
    <location>
        <begin position="370"/>
        <end position="389"/>
    </location>
</feature>
<dbReference type="SUPFAM" id="SSF52743">
    <property type="entry name" value="Subtilisin-like"/>
    <property type="match status" value="1"/>
</dbReference>
<keyword evidence="8" id="KW-1133">Transmembrane helix</keyword>
<dbReference type="PANTHER" id="PTHR43806:SF11">
    <property type="entry name" value="CEREVISIN-RELATED"/>
    <property type="match status" value="1"/>
</dbReference>
<dbReference type="PROSITE" id="PS51892">
    <property type="entry name" value="SUBTILASE"/>
    <property type="match status" value="1"/>
</dbReference>
<dbReference type="Pfam" id="PF07179">
    <property type="entry name" value="SseB"/>
    <property type="match status" value="1"/>
</dbReference>
<proteinExistence type="inferred from homology"/>
<keyword evidence="4 10" id="KW-0645">Protease</keyword>
<evidence type="ECO:0000256" key="6">
    <source>
        <dbReference type="ARBA" id="ARBA00022801"/>
    </source>
</evidence>
<dbReference type="NCBIfam" id="TIGR03921">
    <property type="entry name" value="T7SS_mycosin"/>
    <property type="match status" value="1"/>
</dbReference>
<keyword evidence="3" id="KW-1003">Cell membrane</keyword>
<comment type="similarity">
    <text evidence="2 10">Belongs to the peptidase S8 family.</text>
</comment>